<dbReference type="EnsemblPlants" id="Pp3c19_2790V3.7">
    <property type="protein sequence ID" value="Pp3c19_2790V3.7"/>
    <property type="gene ID" value="Pp3c19_2790"/>
</dbReference>
<feature type="transmembrane region" description="Helical" evidence="6">
    <location>
        <begin position="271"/>
        <end position="290"/>
    </location>
</feature>
<dbReference type="InterPro" id="IPR002528">
    <property type="entry name" value="MATE_fam"/>
</dbReference>
<reference evidence="9" key="3">
    <citation type="submission" date="2020-12" db="UniProtKB">
        <authorList>
            <consortium name="EnsemblPlants"/>
        </authorList>
    </citation>
    <scope>IDENTIFICATION</scope>
</reference>
<dbReference type="Gramene" id="Pp3c19_2790V3.7">
    <property type="protein sequence ID" value="Pp3c19_2790V3.7"/>
    <property type="gene ID" value="Pp3c19_2790"/>
</dbReference>
<feature type="transmembrane region" description="Helical" evidence="6">
    <location>
        <begin position="156"/>
        <end position="175"/>
    </location>
</feature>
<protein>
    <recommendedName>
        <fullName evidence="6">Protein DETOXIFICATION</fullName>
    </recommendedName>
    <alternativeName>
        <fullName evidence="6">Multidrug and toxic compound extrusion protein</fullName>
    </alternativeName>
</protein>
<proteinExistence type="inferred from homology"/>
<comment type="subcellular location">
    <subcellularLocation>
        <location evidence="1">Membrane</location>
        <topology evidence="1">Multi-pass membrane protein</topology>
    </subcellularLocation>
</comment>
<name>A0A2K1IWY4_PHYPA</name>
<keyword evidence="10" id="KW-1185">Reference proteome</keyword>
<feature type="transmembrane region" description="Helical" evidence="6">
    <location>
        <begin position="195"/>
        <end position="217"/>
    </location>
</feature>
<dbReference type="RefSeq" id="XP_024356559.1">
    <property type="nucleotide sequence ID" value="XM_024500791.2"/>
</dbReference>
<dbReference type="Pfam" id="PF01554">
    <property type="entry name" value="MatE"/>
    <property type="match status" value="2"/>
</dbReference>
<gene>
    <name evidence="9" type="primary">LOC112272733</name>
    <name evidence="8" type="ORF">PHYPA_023600</name>
</gene>
<dbReference type="AlphaFoldDB" id="A0A2K1IWY4"/>
<dbReference type="Proteomes" id="UP000006727">
    <property type="component" value="Chromosome 19"/>
</dbReference>
<evidence type="ECO:0000256" key="5">
    <source>
        <dbReference type="ARBA" id="ARBA00023136"/>
    </source>
</evidence>
<reference evidence="8 10" key="1">
    <citation type="journal article" date="2008" name="Science">
        <title>The Physcomitrella genome reveals evolutionary insights into the conquest of land by plants.</title>
        <authorList>
            <person name="Rensing S."/>
            <person name="Lang D."/>
            <person name="Zimmer A."/>
            <person name="Terry A."/>
            <person name="Salamov A."/>
            <person name="Shapiro H."/>
            <person name="Nishiyama T."/>
            <person name="Perroud P.-F."/>
            <person name="Lindquist E."/>
            <person name="Kamisugi Y."/>
            <person name="Tanahashi T."/>
            <person name="Sakakibara K."/>
            <person name="Fujita T."/>
            <person name="Oishi K."/>
            <person name="Shin-I T."/>
            <person name="Kuroki Y."/>
            <person name="Toyoda A."/>
            <person name="Suzuki Y."/>
            <person name="Hashimoto A."/>
            <person name="Yamaguchi K."/>
            <person name="Sugano A."/>
            <person name="Kohara Y."/>
            <person name="Fujiyama A."/>
            <person name="Anterola A."/>
            <person name="Aoki S."/>
            <person name="Ashton N."/>
            <person name="Barbazuk W.B."/>
            <person name="Barker E."/>
            <person name="Bennetzen J."/>
            <person name="Bezanilla M."/>
            <person name="Blankenship R."/>
            <person name="Cho S.H."/>
            <person name="Dutcher S."/>
            <person name="Estelle M."/>
            <person name="Fawcett J.A."/>
            <person name="Gundlach H."/>
            <person name="Hanada K."/>
            <person name="Heyl A."/>
            <person name="Hicks K.A."/>
            <person name="Hugh J."/>
            <person name="Lohr M."/>
            <person name="Mayer K."/>
            <person name="Melkozernov A."/>
            <person name="Murata T."/>
            <person name="Nelson D."/>
            <person name="Pils B."/>
            <person name="Prigge M."/>
            <person name="Reiss B."/>
            <person name="Renner T."/>
            <person name="Rombauts S."/>
            <person name="Rushton P."/>
            <person name="Sanderfoot A."/>
            <person name="Schween G."/>
            <person name="Shiu S.-H."/>
            <person name="Stueber K."/>
            <person name="Theodoulou F.L."/>
            <person name="Tu H."/>
            <person name="Van de Peer Y."/>
            <person name="Verrier P.J."/>
            <person name="Waters E."/>
            <person name="Wood A."/>
            <person name="Yang L."/>
            <person name="Cove D."/>
            <person name="Cuming A."/>
            <person name="Hasebe M."/>
            <person name="Lucas S."/>
            <person name="Mishler D.B."/>
            <person name="Reski R."/>
            <person name="Grigoriev I."/>
            <person name="Quatrano R.S."/>
            <person name="Boore J.L."/>
        </authorList>
    </citation>
    <scope>NUCLEOTIDE SEQUENCE [LARGE SCALE GENOMIC DNA]</scope>
    <source>
        <strain evidence="9 10">cv. Gransden 2004</strain>
    </source>
</reference>
<feature type="region of interest" description="Disordered" evidence="7">
    <location>
        <begin position="71"/>
        <end position="102"/>
    </location>
</feature>
<evidence type="ECO:0000256" key="3">
    <source>
        <dbReference type="ARBA" id="ARBA00022692"/>
    </source>
</evidence>
<evidence type="ECO:0000256" key="6">
    <source>
        <dbReference type="RuleBase" id="RU004914"/>
    </source>
</evidence>
<dbReference type="PaxDb" id="3218-PP1S109_96V6.1"/>
<dbReference type="OrthoDB" id="423427at2759"/>
<dbReference type="GO" id="GO:0015297">
    <property type="term" value="F:antiporter activity"/>
    <property type="evidence" value="ECO:0007669"/>
    <property type="project" value="InterPro"/>
</dbReference>
<evidence type="ECO:0000313" key="9">
    <source>
        <dbReference type="EnsemblPlants" id="Pp3c19_2790V3.1"/>
    </source>
</evidence>
<dbReference type="GeneID" id="112272733"/>
<dbReference type="PANTHER" id="PTHR42893:SF44">
    <property type="entry name" value="PROTEIN DETOXIFICATION"/>
    <property type="match status" value="1"/>
</dbReference>
<reference evidence="8 10" key="2">
    <citation type="journal article" date="2018" name="Plant J.">
        <title>The Physcomitrella patens chromosome-scale assembly reveals moss genome structure and evolution.</title>
        <authorList>
            <person name="Lang D."/>
            <person name="Ullrich K.K."/>
            <person name="Murat F."/>
            <person name="Fuchs J."/>
            <person name="Jenkins J."/>
            <person name="Haas F.B."/>
            <person name="Piednoel M."/>
            <person name="Gundlach H."/>
            <person name="Van Bel M."/>
            <person name="Meyberg R."/>
            <person name="Vives C."/>
            <person name="Morata J."/>
            <person name="Symeonidi A."/>
            <person name="Hiss M."/>
            <person name="Muchero W."/>
            <person name="Kamisugi Y."/>
            <person name="Saleh O."/>
            <person name="Blanc G."/>
            <person name="Decker E.L."/>
            <person name="van Gessel N."/>
            <person name="Grimwood J."/>
            <person name="Hayes R.D."/>
            <person name="Graham S.W."/>
            <person name="Gunter L.E."/>
            <person name="McDaniel S.F."/>
            <person name="Hoernstein S.N.W."/>
            <person name="Larsson A."/>
            <person name="Li F.W."/>
            <person name="Perroud P.F."/>
            <person name="Phillips J."/>
            <person name="Ranjan P."/>
            <person name="Rokshar D.S."/>
            <person name="Rothfels C.J."/>
            <person name="Schneider L."/>
            <person name="Shu S."/>
            <person name="Stevenson D.W."/>
            <person name="Thummler F."/>
            <person name="Tillich M."/>
            <person name="Villarreal Aguilar J.C."/>
            <person name="Widiez T."/>
            <person name="Wong G.K."/>
            <person name="Wymore A."/>
            <person name="Zhang Y."/>
            <person name="Zimmer A.D."/>
            <person name="Quatrano R.S."/>
            <person name="Mayer K.F.X."/>
            <person name="Goodstein D."/>
            <person name="Casacuberta J.M."/>
            <person name="Vandepoele K."/>
            <person name="Reski R."/>
            <person name="Cuming A.C."/>
            <person name="Tuskan G.A."/>
            <person name="Maumus F."/>
            <person name="Salse J."/>
            <person name="Schmutz J."/>
            <person name="Rensing S.A."/>
        </authorList>
    </citation>
    <scope>NUCLEOTIDE SEQUENCE [LARGE SCALE GENOMIC DNA]</scope>
    <source>
        <strain evidence="9 10">cv. Gransden 2004</strain>
    </source>
</reference>
<accession>A0A2K1IWY4</accession>
<evidence type="ECO:0000256" key="1">
    <source>
        <dbReference type="ARBA" id="ARBA00004141"/>
    </source>
</evidence>
<dbReference type="STRING" id="3218.A0A2K1IWY4"/>
<dbReference type="NCBIfam" id="TIGR00797">
    <property type="entry name" value="matE"/>
    <property type="match status" value="1"/>
</dbReference>
<feature type="transmembrane region" description="Helical" evidence="6">
    <location>
        <begin position="431"/>
        <end position="452"/>
    </location>
</feature>
<comment type="similarity">
    <text evidence="2 6">Belongs to the multi antimicrobial extrusion (MATE) (TC 2.A.66.1) family.</text>
</comment>
<sequence length="575" mass="61926">MHEVVHTIMQSMVGIQFSRPSSPSRCISIGSCPSFQPPRRIPYYLGTPTFQSARKFAKFIPLTPKAMHSEHSAGEEMVNLQPGDDSTSKDLDSASTGRKAEDEEESVLTSIVNLAVPALGAVLSDPIMSLIDTGCVGQVSSVHLAALGPNTSIFNFIFQLFTFLGSATCNLLAGINLRASSVEEQRTQQHQASQLLNHALFLAVTFGVGVFFLMEAFAPKLLALMGTGPEYLKPALVYLRVRALSAPAVLILIVGQGACLGRQDATTPLRINSMAAFLNLIGDAIFTLYLGWGVGGAAWATLLSQCVAVILLVRNLTGKSTQRIEGEQDFSQAFPLKLGWYGLPTSENLGPFLALAGPLILRSVLGMTVYTLTTKGAAQFGTLSVAAHQVALQVFWTLSYFPESLSIAAQSLVARNVKTNPQRAQKVARMLLGFGGVLGVALMGVVASVHYLGSSWLTADPNVQHLVQSVTLQNMLCELLCSLALVVEGTAIAAGDFAYLPKMQFLNLGGVLLCLWITFQNNLGLGGIWWCLVFYFGFRVFFHSCYIANHWRTHVLGGGFPSSIPEEEARAFLAT</sequence>
<dbReference type="EnsemblPlants" id="Pp3c19_2790V3.1">
    <property type="protein sequence ID" value="Pp3c19_2790V3.1"/>
    <property type="gene ID" value="Pp3c19_2790"/>
</dbReference>
<dbReference type="GO" id="GO:0016020">
    <property type="term" value="C:membrane"/>
    <property type="evidence" value="ECO:0007669"/>
    <property type="project" value="UniProtKB-SubCell"/>
</dbReference>
<dbReference type="InterPro" id="IPR044644">
    <property type="entry name" value="DinF-like"/>
</dbReference>
<evidence type="ECO:0000256" key="2">
    <source>
        <dbReference type="ARBA" id="ARBA00010199"/>
    </source>
</evidence>
<feature type="transmembrane region" description="Helical" evidence="6">
    <location>
        <begin position="296"/>
        <end position="313"/>
    </location>
</feature>
<comment type="caution">
    <text evidence="6">Lacks conserved residue(s) required for the propagation of feature annotation.</text>
</comment>
<dbReference type="RefSeq" id="XP_024356557.1">
    <property type="nucleotide sequence ID" value="XM_024500789.2"/>
</dbReference>
<evidence type="ECO:0000313" key="10">
    <source>
        <dbReference type="Proteomes" id="UP000006727"/>
    </source>
</evidence>
<organism evidence="8">
    <name type="scientific">Physcomitrium patens</name>
    <name type="common">Spreading-leaved earth moss</name>
    <name type="synonym">Physcomitrella patens</name>
    <dbReference type="NCBI Taxonomy" id="3218"/>
    <lineage>
        <taxon>Eukaryota</taxon>
        <taxon>Viridiplantae</taxon>
        <taxon>Streptophyta</taxon>
        <taxon>Embryophyta</taxon>
        <taxon>Bryophyta</taxon>
        <taxon>Bryophytina</taxon>
        <taxon>Bryopsida</taxon>
        <taxon>Funariidae</taxon>
        <taxon>Funariales</taxon>
        <taxon>Funariaceae</taxon>
        <taxon>Physcomitrium</taxon>
    </lineage>
</organism>
<keyword evidence="3 6" id="KW-0812">Transmembrane</keyword>
<feature type="transmembrane region" description="Helical" evidence="6">
    <location>
        <begin position="237"/>
        <end position="259"/>
    </location>
</feature>
<dbReference type="Gramene" id="Pp3c19_2790V3.1">
    <property type="protein sequence ID" value="Pp3c19_2790V3.1"/>
    <property type="gene ID" value="Pp3c19_2790"/>
</dbReference>
<feature type="transmembrane region" description="Helical" evidence="6">
    <location>
        <begin position="527"/>
        <end position="548"/>
    </location>
</feature>
<dbReference type="GO" id="GO:0042910">
    <property type="term" value="F:xenobiotic transmembrane transporter activity"/>
    <property type="evidence" value="ECO:0007669"/>
    <property type="project" value="InterPro"/>
</dbReference>
<dbReference type="GO" id="GO:0022857">
    <property type="term" value="F:transmembrane transporter activity"/>
    <property type="evidence" value="ECO:0000318"/>
    <property type="project" value="GO_Central"/>
</dbReference>
<keyword evidence="5 6" id="KW-0472">Membrane</keyword>
<evidence type="ECO:0000313" key="8">
    <source>
        <dbReference type="EMBL" id="PNR33784.1"/>
    </source>
</evidence>
<keyword evidence="4 6" id="KW-1133">Transmembrane helix</keyword>
<dbReference type="EMBL" id="ABEU02000019">
    <property type="protein sequence ID" value="PNR33784.1"/>
    <property type="molecule type" value="Genomic_DNA"/>
</dbReference>
<dbReference type="PANTHER" id="PTHR42893">
    <property type="entry name" value="PROTEIN DETOXIFICATION 44, CHLOROPLASTIC-RELATED"/>
    <property type="match status" value="1"/>
</dbReference>
<evidence type="ECO:0000256" key="7">
    <source>
        <dbReference type="SAM" id="MobiDB-lite"/>
    </source>
</evidence>
<evidence type="ECO:0000256" key="4">
    <source>
        <dbReference type="ARBA" id="ARBA00022989"/>
    </source>
</evidence>